<comment type="caution">
    <text evidence="1">The sequence shown here is derived from an EMBL/GenBank/DDBJ whole genome shotgun (WGS) entry which is preliminary data.</text>
</comment>
<keyword evidence="2" id="KW-1185">Reference proteome</keyword>
<gene>
    <name evidence="1" type="ORF">GCM10023235_10590</name>
</gene>
<dbReference type="Proteomes" id="UP001501752">
    <property type="component" value="Unassembled WGS sequence"/>
</dbReference>
<organism evidence="1 2">
    <name type="scientific">Kitasatospora terrestris</name>
    <dbReference type="NCBI Taxonomy" id="258051"/>
    <lineage>
        <taxon>Bacteria</taxon>
        <taxon>Bacillati</taxon>
        <taxon>Actinomycetota</taxon>
        <taxon>Actinomycetes</taxon>
        <taxon>Kitasatosporales</taxon>
        <taxon>Streptomycetaceae</taxon>
        <taxon>Kitasatospora</taxon>
    </lineage>
</organism>
<accession>A0ABP9DC08</accession>
<protein>
    <submittedName>
        <fullName evidence="1">Uncharacterized protein</fullName>
    </submittedName>
</protein>
<sequence>MSAEFEVGARVVHYRDVTRTGTLLALRRWWYPPGLRGWFVRWDGSTEPVRVRAGTWRVPDVPRHRTHLVGATPARV</sequence>
<dbReference type="EMBL" id="BAABIS010000001">
    <property type="protein sequence ID" value="GAA4837467.1"/>
    <property type="molecule type" value="Genomic_DNA"/>
</dbReference>
<evidence type="ECO:0000313" key="1">
    <source>
        <dbReference type="EMBL" id="GAA4837467.1"/>
    </source>
</evidence>
<name>A0ABP9DC08_9ACTN</name>
<proteinExistence type="predicted"/>
<reference evidence="2" key="1">
    <citation type="journal article" date="2019" name="Int. J. Syst. Evol. Microbiol.">
        <title>The Global Catalogue of Microorganisms (GCM) 10K type strain sequencing project: providing services to taxonomists for standard genome sequencing and annotation.</title>
        <authorList>
            <consortium name="The Broad Institute Genomics Platform"/>
            <consortium name="The Broad Institute Genome Sequencing Center for Infectious Disease"/>
            <person name="Wu L."/>
            <person name="Ma J."/>
        </authorList>
    </citation>
    <scope>NUCLEOTIDE SEQUENCE [LARGE SCALE GENOMIC DNA]</scope>
    <source>
        <strain evidence="2">JCM 13006</strain>
    </source>
</reference>
<evidence type="ECO:0000313" key="2">
    <source>
        <dbReference type="Proteomes" id="UP001501752"/>
    </source>
</evidence>